<dbReference type="EMBL" id="RCZD01000024">
    <property type="protein sequence ID" value="TPG53213.1"/>
    <property type="molecule type" value="Genomic_DNA"/>
</dbReference>
<evidence type="ECO:0000259" key="3">
    <source>
        <dbReference type="PROSITE" id="PS51186"/>
    </source>
</evidence>
<name>A0A502FW97_9GAMM</name>
<evidence type="ECO:0000313" key="5">
    <source>
        <dbReference type="Proteomes" id="UP000317663"/>
    </source>
</evidence>
<dbReference type="AlphaFoldDB" id="A0A502FW97"/>
<evidence type="ECO:0000313" key="4">
    <source>
        <dbReference type="EMBL" id="TPG53213.1"/>
    </source>
</evidence>
<dbReference type="CDD" id="cd04301">
    <property type="entry name" value="NAT_SF"/>
    <property type="match status" value="1"/>
</dbReference>
<comment type="caution">
    <text evidence="4">The sequence shown here is derived from an EMBL/GenBank/DDBJ whole genome shotgun (WGS) entry which is preliminary data.</text>
</comment>
<keyword evidence="2" id="KW-0012">Acyltransferase</keyword>
<dbReference type="InterPro" id="IPR050832">
    <property type="entry name" value="Bact_Acetyltransf"/>
</dbReference>
<reference evidence="4 5" key="1">
    <citation type="journal article" date="2019" name="Environ. Microbiol.">
        <title>Species interactions and distinct microbial communities in high Arctic permafrost affected cryosols are associated with the CH4 and CO2 gas fluxes.</title>
        <authorList>
            <person name="Altshuler I."/>
            <person name="Hamel J."/>
            <person name="Turney S."/>
            <person name="Magnuson E."/>
            <person name="Levesque R."/>
            <person name="Greer C."/>
            <person name="Whyte L.G."/>
        </authorList>
    </citation>
    <scope>NUCLEOTIDE SEQUENCE [LARGE SCALE GENOMIC DNA]</scope>
    <source>
        <strain evidence="4 5">E4</strain>
    </source>
</reference>
<dbReference type="Gene3D" id="3.40.630.30">
    <property type="match status" value="1"/>
</dbReference>
<keyword evidence="5" id="KW-1185">Reference proteome</keyword>
<organism evidence="4 5">
    <name type="scientific">Ewingella americana</name>
    <dbReference type="NCBI Taxonomy" id="41202"/>
    <lineage>
        <taxon>Bacteria</taxon>
        <taxon>Pseudomonadati</taxon>
        <taxon>Pseudomonadota</taxon>
        <taxon>Gammaproteobacteria</taxon>
        <taxon>Enterobacterales</taxon>
        <taxon>Yersiniaceae</taxon>
        <taxon>Ewingella</taxon>
    </lineage>
</organism>
<evidence type="ECO:0000256" key="2">
    <source>
        <dbReference type="ARBA" id="ARBA00023315"/>
    </source>
</evidence>
<dbReference type="Pfam" id="PF13508">
    <property type="entry name" value="Acetyltransf_7"/>
    <property type="match status" value="1"/>
</dbReference>
<gene>
    <name evidence="4" type="ORF">EAH77_24730</name>
</gene>
<dbReference type="PANTHER" id="PTHR43877">
    <property type="entry name" value="AMINOALKYLPHOSPHONATE N-ACETYLTRANSFERASE-RELATED-RELATED"/>
    <property type="match status" value="1"/>
</dbReference>
<accession>A0A502FW97</accession>
<dbReference type="InterPro" id="IPR016181">
    <property type="entry name" value="Acyl_CoA_acyltransferase"/>
</dbReference>
<dbReference type="SUPFAM" id="SSF55729">
    <property type="entry name" value="Acyl-CoA N-acyltransferases (Nat)"/>
    <property type="match status" value="1"/>
</dbReference>
<feature type="domain" description="N-acetyltransferase" evidence="3">
    <location>
        <begin position="9"/>
        <end position="164"/>
    </location>
</feature>
<dbReference type="InterPro" id="IPR000182">
    <property type="entry name" value="GNAT_dom"/>
</dbReference>
<sequence>MKVVLLNAATLPIYQYELASLLIGAIEQGAPMGFEQPLSSQMAENFFHDLRPQINSQLLMLWIARDSHGVVGTVQLKMDNAADQTLSGSVTTLLVHPKARRSGIARKMMRELEETALDLRCDMLSSDLQSGTGAESFYRAQGYRCRSSVVQNSRSDVVYYKPLR</sequence>
<dbReference type="Proteomes" id="UP000317663">
    <property type="component" value="Unassembled WGS sequence"/>
</dbReference>
<proteinExistence type="predicted"/>
<dbReference type="RefSeq" id="WP_140476038.1">
    <property type="nucleotide sequence ID" value="NZ_RCZD01000024.1"/>
</dbReference>
<dbReference type="PROSITE" id="PS51186">
    <property type="entry name" value="GNAT"/>
    <property type="match status" value="1"/>
</dbReference>
<protein>
    <submittedName>
        <fullName evidence="4">N-acetyltransferase</fullName>
    </submittedName>
</protein>
<keyword evidence="1 4" id="KW-0808">Transferase</keyword>
<evidence type="ECO:0000256" key="1">
    <source>
        <dbReference type="ARBA" id="ARBA00022679"/>
    </source>
</evidence>
<dbReference type="OrthoDB" id="3389160at2"/>
<dbReference type="GO" id="GO:0016747">
    <property type="term" value="F:acyltransferase activity, transferring groups other than amino-acyl groups"/>
    <property type="evidence" value="ECO:0007669"/>
    <property type="project" value="InterPro"/>
</dbReference>